<dbReference type="STRING" id="299255.SAMN02745129_2416"/>
<evidence type="ECO:0000313" key="1">
    <source>
        <dbReference type="EMBL" id="SHH58212.1"/>
    </source>
</evidence>
<reference evidence="1 2" key="1">
    <citation type="submission" date="2016-11" db="EMBL/GenBank/DDBJ databases">
        <authorList>
            <person name="Jaros S."/>
            <person name="Januszkiewicz K."/>
            <person name="Wedrychowicz H."/>
        </authorList>
    </citation>
    <scope>NUCLEOTIDE SEQUENCE [LARGE SCALE GENOMIC DNA]</scope>
    <source>
        <strain evidence="1 2">DSM 16917</strain>
    </source>
</reference>
<dbReference type="AlphaFoldDB" id="A0A1M5U5B5"/>
<gene>
    <name evidence="1" type="ORF">SAMN02745129_2416</name>
</gene>
<protein>
    <submittedName>
        <fullName evidence="1">Uncharacterized protein</fullName>
    </submittedName>
</protein>
<name>A0A1M5U5B5_9GAMM</name>
<dbReference type="EMBL" id="FQXG01000003">
    <property type="protein sequence ID" value="SHH58212.1"/>
    <property type="molecule type" value="Genomic_DNA"/>
</dbReference>
<dbReference type="Proteomes" id="UP000184268">
    <property type="component" value="Unassembled WGS sequence"/>
</dbReference>
<sequence length="179" mass="19889">MFVPQTIINCGVEVPGADRVNIVPFWVITNEQGRFALNWTSGTKQEIQTRKNQFAQVKITQLQSLIAPWLTDHHVQIVELPNNSAKAVKRLRQLCRTTPAGSRVIVLLPTPKHDGQFYQAIGIDSRNPPKSALTHMAAQELICVPPYIVGPAPADLSDAKVVTTQDPSDLQAFPRYPHH</sequence>
<evidence type="ECO:0000313" key="2">
    <source>
        <dbReference type="Proteomes" id="UP000184268"/>
    </source>
</evidence>
<accession>A0A1M5U5B5</accession>
<dbReference type="RefSeq" id="WP_067655592.1">
    <property type="nucleotide sequence ID" value="NZ_FQXG01000003.1"/>
</dbReference>
<keyword evidence="2" id="KW-1185">Reference proteome</keyword>
<organism evidence="1 2">
    <name type="scientific">Ferrimonas marina</name>
    <dbReference type="NCBI Taxonomy" id="299255"/>
    <lineage>
        <taxon>Bacteria</taxon>
        <taxon>Pseudomonadati</taxon>
        <taxon>Pseudomonadota</taxon>
        <taxon>Gammaproteobacteria</taxon>
        <taxon>Alteromonadales</taxon>
        <taxon>Ferrimonadaceae</taxon>
        <taxon>Ferrimonas</taxon>
    </lineage>
</organism>
<proteinExistence type="predicted"/>